<dbReference type="InterPro" id="IPR000835">
    <property type="entry name" value="HTH_MarR-typ"/>
</dbReference>
<dbReference type="Pfam" id="PF13463">
    <property type="entry name" value="HTH_27"/>
    <property type="match status" value="1"/>
</dbReference>
<dbReference type="Gene3D" id="1.10.10.10">
    <property type="entry name" value="Winged helix-like DNA-binding domain superfamily/Winged helix DNA-binding domain"/>
    <property type="match status" value="1"/>
</dbReference>
<dbReference type="Proteomes" id="UP000681425">
    <property type="component" value="Chromosome"/>
</dbReference>
<dbReference type="EMBL" id="CP073910">
    <property type="protein sequence ID" value="QUT06794.1"/>
    <property type="molecule type" value="Genomic_DNA"/>
</dbReference>
<evidence type="ECO:0000259" key="1">
    <source>
        <dbReference type="Pfam" id="PF13463"/>
    </source>
</evidence>
<keyword evidence="3" id="KW-1185">Reference proteome</keyword>
<dbReference type="InterPro" id="IPR036390">
    <property type="entry name" value="WH_DNA-bd_sf"/>
</dbReference>
<dbReference type="AlphaFoldDB" id="A0A975K8K6"/>
<evidence type="ECO:0000313" key="2">
    <source>
        <dbReference type="EMBL" id="QUT06794.1"/>
    </source>
</evidence>
<keyword evidence="2" id="KW-0238">DNA-binding</keyword>
<gene>
    <name evidence="2" type="ORF">KFK14_04950</name>
</gene>
<reference evidence="2" key="1">
    <citation type="submission" date="2021-04" db="EMBL/GenBank/DDBJ databases">
        <title>Isolation of p-tert-butylphenol degrading bacteria Sphingobium phenoxybenzoativorans Tas13 from active sludge.</title>
        <authorList>
            <person name="Li Y."/>
        </authorList>
    </citation>
    <scope>NUCLEOTIDE SEQUENCE</scope>
    <source>
        <strain evidence="2">Tas13</strain>
    </source>
</reference>
<organism evidence="2 3">
    <name type="scientific">Sphingobium phenoxybenzoativorans</name>
    <dbReference type="NCBI Taxonomy" id="1592790"/>
    <lineage>
        <taxon>Bacteria</taxon>
        <taxon>Pseudomonadati</taxon>
        <taxon>Pseudomonadota</taxon>
        <taxon>Alphaproteobacteria</taxon>
        <taxon>Sphingomonadales</taxon>
        <taxon>Sphingomonadaceae</taxon>
        <taxon>Sphingobium</taxon>
    </lineage>
</organism>
<dbReference type="SUPFAM" id="SSF46785">
    <property type="entry name" value="Winged helix' DNA-binding domain"/>
    <property type="match status" value="1"/>
</dbReference>
<accession>A0A975K8K6</accession>
<proteinExistence type="predicted"/>
<dbReference type="GO" id="GO:0003677">
    <property type="term" value="F:DNA binding"/>
    <property type="evidence" value="ECO:0007669"/>
    <property type="project" value="UniProtKB-KW"/>
</dbReference>
<dbReference type="GO" id="GO:0003700">
    <property type="term" value="F:DNA-binding transcription factor activity"/>
    <property type="evidence" value="ECO:0007669"/>
    <property type="project" value="InterPro"/>
</dbReference>
<dbReference type="InterPro" id="IPR014601">
    <property type="entry name" value="Trans_reg_MarR_HTH"/>
</dbReference>
<dbReference type="RefSeq" id="WP_212610089.1">
    <property type="nucleotide sequence ID" value="NZ_CP073910.1"/>
</dbReference>
<protein>
    <submittedName>
        <fullName evidence="2">Winged helix DNA-binding protein</fullName>
    </submittedName>
</protein>
<dbReference type="PIRSF" id="PIRSF036158">
    <property type="entry name" value="UCP036158_MarR"/>
    <property type="match status" value="1"/>
</dbReference>
<evidence type="ECO:0000313" key="3">
    <source>
        <dbReference type="Proteomes" id="UP000681425"/>
    </source>
</evidence>
<sequence>MAKSTQSKSASKGRPVVSSAHLADGASPALSELEFSINLAATAYHRWMVRCAAAAGAQLTPLEVLIMHTVRHRDRPKRLTDITLVLDIEDTHLATYALRKLEAAGLVEATRAGKEKLIGPTAAGIAFCENYRQIREQLLVGPARSQGPSEEMLSQLAQQMRLLSGSYNQAARAAATL</sequence>
<feature type="domain" description="HTH marR-type" evidence="1">
    <location>
        <begin position="59"/>
        <end position="124"/>
    </location>
</feature>
<dbReference type="InterPro" id="IPR036388">
    <property type="entry name" value="WH-like_DNA-bd_sf"/>
</dbReference>
<dbReference type="KEGG" id="spph:KFK14_04950"/>
<name>A0A975K8K6_9SPHN</name>